<protein>
    <submittedName>
        <fullName evidence="2">Diguanylate cyclase/phosphodiesterase (GGDEF &amp; EAL domains) with PAS/PAC sensor(S)</fullName>
    </submittedName>
</protein>
<gene>
    <name evidence="2" type="ORF">HELGO_WM41825</name>
</gene>
<sequence>QQIRQLGVELSVDDFGTGYSNLHYLGQLDIQKLKIDKSFVMQLTNTPNKANDLTAAIIDIAKRFQLKTIAEGIETPEIAQILRSMKCEVGQGFYWSKPVPLESLLVFLENFQQNSTKH</sequence>
<evidence type="ECO:0000259" key="1">
    <source>
        <dbReference type="PROSITE" id="PS50883"/>
    </source>
</evidence>
<dbReference type="Gene3D" id="3.20.20.450">
    <property type="entry name" value="EAL domain"/>
    <property type="match status" value="1"/>
</dbReference>
<dbReference type="InterPro" id="IPR050706">
    <property type="entry name" value="Cyclic-di-GMP_PDE-like"/>
</dbReference>
<feature type="domain" description="EAL" evidence="1">
    <location>
        <begin position="1"/>
        <end position="112"/>
    </location>
</feature>
<proteinExistence type="predicted"/>
<dbReference type="PROSITE" id="PS50883">
    <property type="entry name" value="EAL"/>
    <property type="match status" value="1"/>
</dbReference>
<dbReference type="CDD" id="cd01948">
    <property type="entry name" value="EAL"/>
    <property type="match status" value="1"/>
</dbReference>
<dbReference type="EMBL" id="CACVAV010000223">
    <property type="protein sequence ID" value="CAA6813734.1"/>
    <property type="molecule type" value="Genomic_DNA"/>
</dbReference>
<dbReference type="SUPFAM" id="SSF141868">
    <property type="entry name" value="EAL domain-like"/>
    <property type="match status" value="1"/>
</dbReference>
<dbReference type="SMART" id="SM00052">
    <property type="entry name" value="EAL"/>
    <property type="match status" value="1"/>
</dbReference>
<name>A0A6S6TF97_9GAMM</name>
<dbReference type="InterPro" id="IPR001633">
    <property type="entry name" value="EAL_dom"/>
</dbReference>
<evidence type="ECO:0000313" key="2">
    <source>
        <dbReference type="EMBL" id="CAA6813734.1"/>
    </source>
</evidence>
<dbReference type="AlphaFoldDB" id="A0A6S6TF97"/>
<dbReference type="Pfam" id="PF00563">
    <property type="entry name" value="EAL"/>
    <property type="match status" value="1"/>
</dbReference>
<organism evidence="2">
    <name type="scientific">uncultured Thiotrichaceae bacterium</name>
    <dbReference type="NCBI Taxonomy" id="298394"/>
    <lineage>
        <taxon>Bacteria</taxon>
        <taxon>Pseudomonadati</taxon>
        <taxon>Pseudomonadota</taxon>
        <taxon>Gammaproteobacteria</taxon>
        <taxon>Thiotrichales</taxon>
        <taxon>Thiotrichaceae</taxon>
        <taxon>environmental samples</taxon>
    </lineage>
</organism>
<dbReference type="PANTHER" id="PTHR33121">
    <property type="entry name" value="CYCLIC DI-GMP PHOSPHODIESTERASE PDEF"/>
    <property type="match status" value="1"/>
</dbReference>
<feature type="non-terminal residue" evidence="2">
    <location>
        <position position="1"/>
    </location>
</feature>
<dbReference type="PANTHER" id="PTHR33121:SF70">
    <property type="entry name" value="SIGNALING PROTEIN YKOW"/>
    <property type="match status" value="1"/>
</dbReference>
<accession>A0A6S6TF97</accession>
<reference evidence="2" key="1">
    <citation type="submission" date="2020-01" db="EMBL/GenBank/DDBJ databases">
        <authorList>
            <person name="Meier V. D."/>
            <person name="Meier V D."/>
        </authorList>
    </citation>
    <scope>NUCLEOTIDE SEQUENCE</scope>
    <source>
        <strain evidence="2">HLG_WM_MAG_08</strain>
    </source>
</reference>
<dbReference type="GO" id="GO:0071111">
    <property type="term" value="F:cyclic-guanylate-specific phosphodiesterase activity"/>
    <property type="evidence" value="ECO:0007669"/>
    <property type="project" value="InterPro"/>
</dbReference>
<dbReference type="InterPro" id="IPR035919">
    <property type="entry name" value="EAL_sf"/>
</dbReference>